<dbReference type="InterPro" id="IPR036388">
    <property type="entry name" value="WH-like_DNA-bd_sf"/>
</dbReference>
<evidence type="ECO:0000313" key="6">
    <source>
        <dbReference type="EMBL" id="ABC64903.1"/>
    </source>
</evidence>
<dbReference type="PROSITE" id="PS51063">
    <property type="entry name" value="HTH_CRP_2"/>
    <property type="match status" value="1"/>
</dbReference>
<dbReference type="SMART" id="SM00419">
    <property type="entry name" value="HTH_CRP"/>
    <property type="match status" value="1"/>
</dbReference>
<protein>
    <submittedName>
        <fullName evidence="6">Cyclic nucleotide-binding</fullName>
    </submittedName>
</protein>
<dbReference type="Pfam" id="PF13545">
    <property type="entry name" value="HTH_Crp_2"/>
    <property type="match status" value="1"/>
</dbReference>
<evidence type="ECO:0000259" key="4">
    <source>
        <dbReference type="PROSITE" id="PS50042"/>
    </source>
</evidence>
<keyword evidence="2" id="KW-0238">DNA-binding</keyword>
<dbReference type="InterPro" id="IPR050397">
    <property type="entry name" value="Env_Response_Regulators"/>
</dbReference>
<dbReference type="PROSITE" id="PS50042">
    <property type="entry name" value="CNMP_BINDING_3"/>
    <property type="match status" value="1"/>
</dbReference>
<dbReference type="HOGENOM" id="CLU_075053_3_1_5"/>
<dbReference type="InterPro" id="IPR014710">
    <property type="entry name" value="RmlC-like_jellyroll"/>
</dbReference>
<feature type="domain" description="Cyclic nucleotide-binding" evidence="4">
    <location>
        <begin position="5"/>
        <end position="125"/>
    </location>
</feature>
<organism evidence="6 7">
    <name type="scientific">Erythrobacter litoralis (strain HTCC2594)</name>
    <dbReference type="NCBI Taxonomy" id="314225"/>
    <lineage>
        <taxon>Bacteria</taxon>
        <taxon>Pseudomonadati</taxon>
        <taxon>Pseudomonadota</taxon>
        <taxon>Alphaproteobacteria</taxon>
        <taxon>Sphingomonadales</taxon>
        <taxon>Erythrobacteraceae</taxon>
        <taxon>Erythrobacter/Porphyrobacter group</taxon>
        <taxon>Erythrobacter</taxon>
    </lineage>
</organism>
<gene>
    <name evidence="6" type="ordered locus">ELI_14055</name>
</gene>
<evidence type="ECO:0000313" key="7">
    <source>
        <dbReference type="Proteomes" id="UP000008808"/>
    </source>
</evidence>
<feature type="domain" description="HTH crp-type" evidence="5">
    <location>
        <begin position="139"/>
        <end position="203"/>
    </location>
</feature>
<dbReference type="SMART" id="SM00100">
    <property type="entry name" value="cNMP"/>
    <property type="match status" value="1"/>
</dbReference>
<dbReference type="KEGG" id="eli:ELI_14055"/>
<accession>Q2N5Y8</accession>
<dbReference type="STRING" id="314225.ELI_14055"/>
<evidence type="ECO:0000256" key="1">
    <source>
        <dbReference type="ARBA" id="ARBA00023015"/>
    </source>
</evidence>
<proteinExistence type="predicted"/>
<dbReference type="GO" id="GO:0003677">
    <property type="term" value="F:DNA binding"/>
    <property type="evidence" value="ECO:0007669"/>
    <property type="project" value="UniProtKB-KW"/>
</dbReference>
<dbReference type="SUPFAM" id="SSF51206">
    <property type="entry name" value="cAMP-binding domain-like"/>
    <property type="match status" value="1"/>
</dbReference>
<reference evidence="7" key="1">
    <citation type="journal article" date="2009" name="J. Bacteriol.">
        <title>Complete genome sequence of Erythrobacter litoralis HTCC2594.</title>
        <authorList>
            <person name="Oh H.M."/>
            <person name="Giovannoni S.J."/>
            <person name="Ferriera S."/>
            <person name="Johnson J."/>
            <person name="Cho J.C."/>
        </authorList>
    </citation>
    <scope>NUCLEOTIDE SEQUENCE [LARGE SCALE GENOMIC DNA]</scope>
    <source>
        <strain evidence="7">HTCC2594</strain>
    </source>
</reference>
<dbReference type="Gene3D" id="1.10.10.10">
    <property type="entry name" value="Winged helix-like DNA-binding domain superfamily/Winged helix DNA-binding domain"/>
    <property type="match status" value="1"/>
</dbReference>
<dbReference type="InterPro" id="IPR036390">
    <property type="entry name" value="WH_DNA-bd_sf"/>
</dbReference>
<dbReference type="eggNOG" id="COG0664">
    <property type="taxonomic scope" value="Bacteria"/>
</dbReference>
<dbReference type="InterPro" id="IPR000595">
    <property type="entry name" value="cNMP-bd_dom"/>
</dbReference>
<keyword evidence="7" id="KW-1185">Reference proteome</keyword>
<name>Q2N5Y8_ERYLH</name>
<dbReference type="GO" id="GO:0005829">
    <property type="term" value="C:cytosol"/>
    <property type="evidence" value="ECO:0007669"/>
    <property type="project" value="TreeGrafter"/>
</dbReference>
<dbReference type="Gene3D" id="2.60.120.10">
    <property type="entry name" value="Jelly Rolls"/>
    <property type="match status" value="1"/>
</dbReference>
<keyword evidence="3" id="KW-0804">Transcription</keyword>
<dbReference type="PANTHER" id="PTHR24567">
    <property type="entry name" value="CRP FAMILY TRANSCRIPTIONAL REGULATORY PROTEIN"/>
    <property type="match status" value="1"/>
</dbReference>
<dbReference type="Proteomes" id="UP000008808">
    <property type="component" value="Chromosome"/>
</dbReference>
<keyword evidence="1" id="KW-0805">Transcription regulation</keyword>
<evidence type="ECO:0000256" key="2">
    <source>
        <dbReference type="ARBA" id="ARBA00023125"/>
    </source>
</evidence>
<dbReference type="AlphaFoldDB" id="Q2N5Y8"/>
<dbReference type="SUPFAM" id="SSF46785">
    <property type="entry name" value="Winged helix' DNA-binding domain"/>
    <property type="match status" value="1"/>
</dbReference>
<sequence>MAPTLFGLLDESLREALRAAAPERRFAPGQVIQQRGEATSGFWVIERGAVVVGQYLESGDFRAIAHLGERDSYGELAWLAGRTRVVDAVARTECSLRWIEGARFEAALANNPSAMRQLLSGLAEELQEMIDLVAGQHGGRGLNRIAHFLRNLSATGPVIAMGQQELGDLAGVTRATANAALKTLEQAGCIERGYRRIVVKDRERLADWA</sequence>
<dbReference type="CDD" id="cd00038">
    <property type="entry name" value="CAP_ED"/>
    <property type="match status" value="1"/>
</dbReference>
<dbReference type="GO" id="GO:0003700">
    <property type="term" value="F:DNA-binding transcription factor activity"/>
    <property type="evidence" value="ECO:0007669"/>
    <property type="project" value="TreeGrafter"/>
</dbReference>
<evidence type="ECO:0000256" key="3">
    <source>
        <dbReference type="ARBA" id="ARBA00023163"/>
    </source>
</evidence>
<dbReference type="InterPro" id="IPR012318">
    <property type="entry name" value="HTH_CRP"/>
</dbReference>
<dbReference type="InterPro" id="IPR018490">
    <property type="entry name" value="cNMP-bd_dom_sf"/>
</dbReference>
<dbReference type="Pfam" id="PF00027">
    <property type="entry name" value="cNMP_binding"/>
    <property type="match status" value="1"/>
</dbReference>
<dbReference type="EMBL" id="CP000157">
    <property type="protein sequence ID" value="ABC64903.1"/>
    <property type="molecule type" value="Genomic_DNA"/>
</dbReference>
<dbReference type="PANTHER" id="PTHR24567:SF74">
    <property type="entry name" value="HTH-TYPE TRANSCRIPTIONAL REGULATOR ARCR"/>
    <property type="match status" value="1"/>
</dbReference>
<evidence type="ECO:0000259" key="5">
    <source>
        <dbReference type="PROSITE" id="PS51063"/>
    </source>
</evidence>